<reference evidence="1 2" key="1">
    <citation type="journal article" date="2015" name="Nature">
        <title>rRNA introns, odd ribosomes, and small enigmatic genomes across a large radiation of phyla.</title>
        <authorList>
            <person name="Brown C.T."/>
            <person name="Hug L.A."/>
            <person name="Thomas B.C."/>
            <person name="Sharon I."/>
            <person name="Castelle C.J."/>
            <person name="Singh A."/>
            <person name="Wilkins M.J."/>
            <person name="Williams K.H."/>
            <person name="Banfield J.F."/>
        </authorList>
    </citation>
    <scope>NUCLEOTIDE SEQUENCE [LARGE SCALE GENOMIC DNA]</scope>
</reference>
<dbReference type="AlphaFoldDB" id="A0A0G0MT04"/>
<name>A0A0G0MT04_9BACT</name>
<proteinExistence type="predicted"/>
<organism evidence="1 2">
    <name type="scientific">candidate division WS6 bacterium GW2011_GWF2_39_15</name>
    <dbReference type="NCBI Taxonomy" id="1619100"/>
    <lineage>
        <taxon>Bacteria</taxon>
        <taxon>Candidatus Dojkabacteria</taxon>
    </lineage>
</organism>
<gene>
    <name evidence="1" type="ORF">UT34_C0001G0323</name>
</gene>
<sequence length="40" mass="4536">MIIVVYLYTQITYLMATLVEKESDGKMEGIGCIELHLFIG</sequence>
<protein>
    <submittedName>
        <fullName evidence="1">Uncharacterized protein</fullName>
    </submittedName>
</protein>
<comment type="caution">
    <text evidence="1">The sequence shown here is derived from an EMBL/GenBank/DDBJ whole genome shotgun (WGS) entry which is preliminary data.</text>
</comment>
<evidence type="ECO:0000313" key="2">
    <source>
        <dbReference type="Proteomes" id="UP000034799"/>
    </source>
</evidence>
<evidence type="ECO:0000313" key="1">
    <source>
        <dbReference type="EMBL" id="KKR06283.1"/>
    </source>
</evidence>
<dbReference type="Proteomes" id="UP000034799">
    <property type="component" value="Unassembled WGS sequence"/>
</dbReference>
<dbReference type="EMBL" id="LBWK01000001">
    <property type="protein sequence ID" value="KKR06283.1"/>
    <property type="molecule type" value="Genomic_DNA"/>
</dbReference>
<accession>A0A0G0MT04</accession>